<gene>
    <name evidence="1" type="ORF">SAMN04487908_11963</name>
</gene>
<evidence type="ECO:0000313" key="1">
    <source>
        <dbReference type="EMBL" id="SHJ55352.1"/>
    </source>
</evidence>
<name>A0A1M6K8S9_9FLAO</name>
<accession>A0A1M6K8S9</accession>
<dbReference type="EMBL" id="FQYV01000019">
    <property type="protein sequence ID" value="SHJ55352.1"/>
    <property type="molecule type" value="Genomic_DNA"/>
</dbReference>
<evidence type="ECO:0000313" key="2">
    <source>
        <dbReference type="Proteomes" id="UP000184172"/>
    </source>
</evidence>
<sequence>MFVERFVKPFLEVYFHKEIQSDKGHQIGQVPFVFCHCLERFQHQDGYQRCPYLYHHRILVGAYERFYVQELFDVPVKFAYRVCCPRHLVGNKLNFLLVFIVPHYDPSHLFRIFLFGFNARELDNLVQQNVLVPILGKIVCLYRVKLDVLLVSNHEKHLVAVPDIQQGKIIVKTVGNNNASFDQGNLVGSFVVVGLPIGDVHVSSQVPVIVEQGVHFHRPFCGLVLGPVEQAQAKAYGGGVQQEYLGLYPEFHPLSGSLLSKTFQQRKVIILKNLSVADFVLVADGRF</sequence>
<keyword evidence="2" id="KW-1185">Reference proteome</keyword>
<dbReference type="AlphaFoldDB" id="A0A1M6K8S9"/>
<organism evidence="1 2">
    <name type="scientific">Aequorivita viscosa</name>
    <dbReference type="NCBI Taxonomy" id="797419"/>
    <lineage>
        <taxon>Bacteria</taxon>
        <taxon>Pseudomonadati</taxon>
        <taxon>Bacteroidota</taxon>
        <taxon>Flavobacteriia</taxon>
        <taxon>Flavobacteriales</taxon>
        <taxon>Flavobacteriaceae</taxon>
        <taxon>Aequorivita</taxon>
    </lineage>
</organism>
<dbReference type="Proteomes" id="UP000184172">
    <property type="component" value="Unassembled WGS sequence"/>
</dbReference>
<reference evidence="2" key="1">
    <citation type="submission" date="2016-11" db="EMBL/GenBank/DDBJ databases">
        <authorList>
            <person name="Varghese N."/>
            <person name="Submissions S."/>
        </authorList>
    </citation>
    <scope>NUCLEOTIDE SEQUENCE [LARGE SCALE GENOMIC DNA]</scope>
    <source>
        <strain evidence="2">DSM 26349</strain>
    </source>
</reference>
<protein>
    <submittedName>
        <fullName evidence="1">Uncharacterized protein</fullName>
    </submittedName>
</protein>
<proteinExistence type="predicted"/>